<protein>
    <submittedName>
        <fullName evidence="11">Biopolymer transport protein ExbB</fullName>
    </submittedName>
</protein>
<evidence type="ECO:0000313" key="12">
    <source>
        <dbReference type="Proteomes" id="UP000295832"/>
    </source>
</evidence>
<dbReference type="GO" id="GO:0005886">
    <property type="term" value="C:plasma membrane"/>
    <property type="evidence" value="ECO:0007669"/>
    <property type="project" value="UniProtKB-SubCell"/>
</dbReference>
<organism evidence="11 12">
    <name type="scientific">Orenia marismortui</name>
    <dbReference type="NCBI Taxonomy" id="46469"/>
    <lineage>
        <taxon>Bacteria</taxon>
        <taxon>Bacillati</taxon>
        <taxon>Bacillota</taxon>
        <taxon>Clostridia</taxon>
        <taxon>Halanaerobiales</taxon>
        <taxon>Halobacteroidaceae</taxon>
        <taxon>Orenia</taxon>
    </lineage>
</organism>
<keyword evidence="12" id="KW-1185">Reference proteome</keyword>
<feature type="transmembrane region" description="Helical" evidence="9">
    <location>
        <begin position="12"/>
        <end position="31"/>
    </location>
</feature>
<dbReference type="PANTHER" id="PTHR30625:SF15">
    <property type="entry name" value="BIOPOLYMER TRANSPORT PROTEIN EXBB"/>
    <property type="match status" value="1"/>
</dbReference>
<gene>
    <name evidence="11" type="ORF">C7959_104124</name>
</gene>
<dbReference type="PANTHER" id="PTHR30625">
    <property type="entry name" value="PROTEIN TOLQ"/>
    <property type="match status" value="1"/>
</dbReference>
<dbReference type="STRING" id="926561.GCA_000379025_00457"/>
<sequence>MQGLLAKGGIVIYPLLICSVIAMAIIIERLYRFSKVDKQISDQLIKRIKVNIKEGKIEAAIKVAEEGRGPITKVLKRGILHWNKRAEEIENQMEEVKLIEFPKLERYLGVLNFIGKITPSLGLLGTVTGMIKTFQILSMNGEAQQLAGGISEALFTTATGLIISLPTLAAYYFFITKLEGIVNHSERREIELINYIKEIGGDDEI</sequence>
<evidence type="ECO:0000256" key="1">
    <source>
        <dbReference type="ARBA" id="ARBA00004651"/>
    </source>
</evidence>
<evidence type="ECO:0000259" key="10">
    <source>
        <dbReference type="Pfam" id="PF01618"/>
    </source>
</evidence>
<keyword evidence="7 9" id="KW-0472">Membrane</keyword>
<evidence type="ECO:0000256" key="8">
    <source>
        <dbReference type="RuleBase" id="RU004057"/>
    </source>
</evidence>
<evidence type="ECO:0000256" key="7">
    <source>
        <dbReference type="ARBA" id="ARBA00023136"/>
    </source>
</evidence>
<feature type="transmembrane region" description="Helical" evidence="9">
    <location>
        <begin position="113"/>
        <end position="134"/>
    </location>
</feature>
<comment type="caution">
    <text evidence="11">The sequence shown here is derived from an EMBL/GenBank/DDBJ whole genome shotgun (WGS) entry which is preliminary data.</text>
</comment>
<reference evidence="11 12" key="1">
    <citation type="submission" date="2019-03" db="EMBL/GenBank/DDBJ databases">
        <title>Subsurface microbial communities from deep shales in Ohio and West Virginia, USA.</title>
        <authorList>
            <person name="Wrighton K."/>
        </authorList>
    </citation>
    <scope>NUCLEOTIDE SEQUENCE [LARGE SCALE GENOMIC DNA]</scope>
    <source>
        <strain evidence="11 12">MSL 6dP</strain>
    </source>
</reference>
<dbReference type="AlphaFoldDB" id="A0A4R8H6A0"/>
<feature type="domain" description="MotA/TolQ/ExbB proton channel" evidence="10">
    <location>
        <begin position="70"/>
        <end position="185"/>
    </location>
</feature>
<dbReference type="EMBL" id="SOEG01000004">
    <property type="protein sequence ID" value="TDX52996.1"/>
    <property type="molecule type" value="Genomic_DNA"/>
</dbReference>
<accession>A0A4R8H6A0</accession>
<evidence type="ECO:0000256" key="5">
    <source>
        <dbReference type="ARBA" id="ARBA00022927"/>
    </source>
</evidence>
<evidence type="ECO:0000256" key="9">
    <source>
        <dbReference type="SAM" id="Phobius"/>
    </source>
</evidence>
<keyword evidence="5 8" id="KW-0653">Protein transport</keyword>
<comment type="subcellular location">
    <subcellularLocation>
        <location evidence="1">Cell membrane</location>
        <topology evidence="1">Multi-pass membrane protein</topology>
    </subcellularLocation>
    <subcellularLocation>
        <location evidence="8">Membrane</location>
        <topology evidence="8">Multi-pass membrane protein</topology>
    </subcellularLocation>
</comment>
<dbReference type="GO" id="GO:0017038">
    <property type="term" value="P:protein import"/>
    <property type="evidence" value="ECO:0007669"/>
    <property type="project" value="TreeGrafter"/>
</dbReference>
<dbReference type="InterPro" id="IPR050790">
    <property type="entry name" value="ExbB/TolQ_transport"/>
</dbReference>
<keyword evidence="6 9" id="KW-1133">Transmembrane helix</keyword>
<evidence type="ECO:0000313" key="11">
    <source>
        <dbReference type="EMBL" id="TDX52996.1"/>
    </source>
</evidence>
<proteinExistence type="inferred from homology"/>
<name>A0A4R8H6A0_9FIRM</name>
<evidence type="ECO:0000256" key="6">
    <source>
        <dbReference type="ARBA" id="ARBA00022989"/>
    </source>
</evidence>
<comment type="similarity">
    <text evidence="8">Belongs to the exbB/tolQ family.</text>
</comment>
<dbReference type="RefSeq" id="WP_134115258.1">
    <property type="nucleotide sequence ID" value="NZ_SOEG01000004.1"/>
</dbReference>
<evidence type="ECO:0000256" key="4">
    <source>
        <dbReference type="ARBA" id="ARBA00022692"/>
    </source>
</evidence>
<keyword evidence="2 8" id="KW-0813">Transport</keyword>
<keyword evidence="4 9" id="KW-0812">Transmembrane</keyword>
<keyword evidence="3" id="KW-1003">Cell membrane</keyword>
<dbReference type="Pfam" id="PF01618">
    <property type="entry name" value="MotA_ExbB"/>
    <property type="match status" value="1"/>
</dbReference>
<evidence type="ECO:0000256" key="3">
    <source>
        <dbReference type="ARBA" id="ARBA00022475"/>
    </source>
</evidence>
<feature type="transmembrane region" description="Helical" evidence="9">
    <location>
        <begin position="154"/>
        <end position="174"/>
    </location>
</feature>
<dbReference type="InterPro" id="IPR002898">
    <property type="entry name" value="MotA_ExbB_proton_chnl"/>
</dbReference>
<dbReference type="Proteomes" id="UP000295832">
    <property type="component" value="Unassembled WGS sequence"/>
</dbReference>
<evidence type="ECO:0000256" key="2">
    <source>
        <dbReference type="ARBA" id="ARBA00022448"/>
    </source>
</evidence>